<reference evidence="2" key="1">
    <citation type="submission" date="2017-08" db="EMBL/GenBank/DDBJ databases">
        <title>A dynamic microbial community with high functional redundancy inhabits the cold, oxic subseafloor aquifer.</title>
        <authorList>
            <person name="Tully B.J."/>
            <person name="Wheat C.G."/>
            <person name="Glazer B.T."/>
            <person name="Huber J.A."/>
        </authorList>
    </citation>
    <scope>NUCLEOTIDE SEQUENCE [LARGE SCALE GENOMIC DNA]</scope>
</reference>
<gene>
    <name evidence="1" type="ORF">COA96_10030</name>
</gene>
<organism evidence="1 2">
    <name type="scientific">SAR86 cluster bacterium</name>
    <dbReference type="NCBI Taxonomy" id="2030880"/>
    <lineage>
        <taxon>Bacteria</taxon>
        <taxon>Pseudomonadati</taxon>
        <taxon>Pseudomonadota</taxon>
        <taxon>Gammaproteobacteria</taxon>
        <taxon>SAR86 cluster</taxon>
    </lineage>
</organism>
<sequence length="279" mass="31440">MITKNSESKPVNYWDNMAERYFSLLPPLVPSPMDIELFKNPIRGLLKEDANPRVVVLGSTPAFYDIFWPEKSEIMAVDRSADMLKAIWPGGLKQALHADWTDLTLESGPRDIALCDGGLSFVDSQSQLRTLANSLSNVLTQGGVFVVRLYVRGEVKVSVDEVVVNFLAGKIANSSELKLCLWIAMDWKSKDGVNLHNVWETLLNKVPKFSAVCNSLGWTQKEIAMMEAYNNMHEVYYFPDIDTVTAAFCDNSYGFEKLSVQYANCNYSENLPIVTFRRT</sequence>
<dbReference type="SUPFAM" id="SSF53335">
    <property type="entry name" value="S-adenosyl-L-methionine-dependent methyltransferases"/>
    <property type="match status" value="1"/>
</dbReference>
<dbReference type="Gene3D" id="3.40.50.150">
    <property type="entry name" value="Vaccinia Virus protein VP39"/>
    <property type="match status" value="1"/>
</dbReference>
<accession>A0A2A5AYA7</accession>
<proteinExistence type="predicted"/>
<evidence type="ECO:0000313" key="2">
    <source>
        <dbReference type="Proteomes" id="UP000218327"/>
    </source>
</evidence>
<dbReference type="EMBL" id="NVVJ01000029">
    <property type="protein sequence ID" value="PCJ24215.1"/>
    <property type="molecule type" value="Genomic_DNA"/>
</dbReference>
<comment type="caution">
    <text evidence="1">The sequence shown here is derived from an EMBL/GenBank/DDBJ whole genome shotgun (WGS) entry which is preliminary data.</text>
</comment>
<dbReference type="InterPro" id="IPR029063">
    <property type="entry name" value="SAM-dependent_MTases_sf"/>
</dbReference>
<evidence type="ECO:0008006" key="3">
    <source>
        <dbReference type="Google" id="ProtNLM"/>
    </source>
</evidence>
<protein>
    <recommendedName>
        <fullName evidence="3">Methyltransferase type 11 domain-containing protein</fullName>
    </recommendedName>
</protein>
<dbReference type="AlphaFoldDB" id="A0A2A5AYA7"/>
<evidence type="ECO:0000313" key="1">
    <source>
        <dbReference type="EMBL" id="PCJ24215.1"/>
    </source>
</evidence>
<dbReference type="Proteomes" id="UP000218327">
    <property type="component" value="Unassembled WGS sequence"/>
</dbReference>
<name>A0A2A5AYA7_9GAMM</name>